<evidence type="ECO:0000256" key="3">
    <source>
        <dbReference type="ARBA" id="ARBA00023027"/>
    </source>
</evidence>
<feature type="active site" description="Proton acceptor" evidence="4">
    <location>
        <position position="128"/>
    </location>
</feature>
<accession>A0A9W4UCI2</accession>
<protein>
    <recommendedName>
        <fullName evidence="5">Deacetylase sirtuin-type domain-containing protein</fullName>
    </recommendedName>
</protein>
<keyword evidence="3" id="KW-0520">NAD</keyword>
<feature type="binding site" evidence="4">
    <location>
        <position position="136"/>
    </location>
    <ligand>
        <name>Zn(2+)</name>
        <dbReference type="ChEBI" id="CHEBI:29105"/>
    </ligand>
</feature>
<evidence type="ECO:0000259" key="5">
    <source>
        <dbReference type="PROSITE" id="PS50305"/>
    </source>
</evidence>
<evidence type="ECO:0000256" key="1">
    <source>
        <dbReference type="ARBA" id="ARBA00006924"/>
    </source>
</evidence>
<dbReference type="EMBL" id="CAOQHR010000003">
    <property type="protein sequence ID" value="CAI6332226.1"/>
    <property type="molecule type" value="Genomic_DNA"/>
</dbReference>
<dbReference type="Gene3D" id="3.30.1600.10">
    <property type="entry name" value="SIR2/SIRT2 'Small Domain"/>
    <property type="match status" value="1"/>
</dbReference>
<dbReference type="OrthoDB" id="424302at2759"/>
<gene>
    <name evidence="6" type="ORF">PDIGIT_LOCUS5258</name>
</gene>
<dbReference type="Pfam" id="PF02146">
    <property type="entry name" value="SIR2"/>
    <property type="match status" value="1"/>
</dbReference>
<evidence type="ECO:0000256" key="4">
    <source>
        <dbReference type="PROSITE-ProRule" id="PRU00236"/>
    </source>
</evidence>
<dbReference type="GO" id="GO:0046872">
    <property type="term" value="F:metal ion binding"/>
    <property type="evidence" value="ECO:0007669"/>
    <property type="project" value="UniProtKB-KW"/>
</dbReference>
<proteinExistence type="inferred from homology"/>
<dbReference type="GO" id="GO:0005634">
    <property type="term" value="C:nucleus"/>
    <property type="evidence" value="ECO:0007669"/>
    <property type="project" value="TreeGrafter"/>
</dbReference>
<evidence type="ECO:0000256" key="2">
    <source>
        <dbReference type="ARBA" id="ARBA00022679"/>
    </source>
</evidence>
<dbReference type="InterPro" id="IPR050134">
    <property type="entry name" value="NAD-dep_sirtuin_deacylases"/>
</dbReference>
<dbReference type="Gene3D" id="3.40.50.1220">
    <property type="entry name" value="TPP-binding domain"/>
    <property type="match status" value="1"/>
</dbReference>
<dbReference type="SUPFAM" id="SSF52467">
    <property type="entry name" value="DHS-like NAD/FAD-binding domain"/>
    <property type="match status" value="1"/>
</dbReference>
<dbReference type="PANTHER" id="PTHR11085">
    <property type="entry name" value="NAD-DEPENDENT PROTEIN DEACYLASE SIRTUIN-5, MITOCHONDRIAL-RELATED"/>
    <property type="match status" value="1"/>
</dbReference>
<comment type="similarity">
    <text evidence="1">Belongs to the sirtuin family. Class I subfamily.</text>
</comment>
<organism evidence="6 7">
    <name type="scientific">Periconia digitata</name>
    <dbReference type="NCBI Taxonomy" id="1303443"/>
    <lineage>
        <taxon>Eukaryota</taxon>
        <taxon>Fungi</taxon>
        <taxon>Dikarya</taxon>
        <taxon>Ascomycota</taxon>
        <taxon>Pezizomycotina</taxon>
        <taxon>Dothideomycetes</taxon>
        <taxon>Pleosporomycetidae</taxon>
        <taxon>Pleosporales</taxon>
        <taxon>Massarineae</taxon>
        <taxon>Periconiaceae</taxon>
        <taxon>Periconia</taxon>
    </lineage>
</organism>
<dbReference type="InterPro" id="IPR029035">
    <property type="entry name" value="DHS-like_NAD/FAD-binding_dom"/>
</dbReference>
<dbReference type="AlphaFoldDB" id="A0A9W4UCI2"/>
<evidence type="ECO:0000313" key="6">
    <source>
        <dbReference type="EMBL" id="CAI6332226.1"/>
    </source>
</evidence>
<dbReference type="PROSITE" id="PS50305">
    <property type="entry name" value="SIRTUIN"/>
    <property type="match status" value="1"/>
</dbReference>
<comment type="caution">
    <text evidence="6">The sequence shown here is derived from an EMBL/GenBank/DDBJ whole genome shotgun (WGS) entry which is preliminary data.</text>
</comment>
<dbReference type="Proteomes" id="UP001152607">
    <property type="component" value="Unassembled WGS sequence"/>
</dbReference>
<feature type="binding site" evidence="4">
    <location>
        <position position="139"/>
    </location>
    <ligand>
        <name>Zn(2+)</name>
        <dbReference type="ChEBI" id="CHEBI:29105"/>
    </ligand>
</feature>
<dbReference type="InterPro" id="IPR003000">
    <property type="entry name" value="Sirtuin"/>
</dbReference>
<feature type="binding site" evidence="4">
    <location>
        <position position="175"/>
    </location>
    <ligand>
        <name>Zn(2+)</name>
        <dbReference type="ChEBI" id="CHEBI:29105"/>
    </ligand>
</feature>
<keyword evidence="7" id="KW-1185">Reference proteome</keyword>
<keyword evidence="2" id="KW-0808">Transferase</keyword>
<keyword evidence="4" id="KW-0862">Zinc</keyword>
<reference evidence="6" key="1">
    <citation type="submission" date="2023-01" db="EMBL/GenBank/DDBJ databases">
        <authorList>
            <person name="Van Ghelder C."/>
            <person name="Rancurel C."/>
        </authorList>
    </citation>
    <scope>NUCLEOTIDE SEQUENCE</scope>
    <source>
        <strain evidence="6">CNCM I-4278</strain>
    </source>
</reference>
<dbReference type="PANTHER" id="PTHR11085:SF10">
    <property type="entry name" value="NAD-DEPENDENT PROTEIN DEACYLASE SIRTUIN-5, MITOCHONDRIAL-RELATED"/>
    <property type="match status" value="1"/>
</dbReference>
<feature type="binding site" evidence="4">
    <location>
        <position position="178"/>
    </location>
    <ligand>
        <name>Zn(2+)</name>
        <dbReference type="ChEBI" id="CHEBI:29105"/>
    </ligand>
</feature>
<keyword evidence="4" id="KW-0479">Metal-binding</keyword>
<dbReference type="GO" id="GO:0070403">
    <property type="term" value="F:NAD+ binding"/>
    <property type="evidence" value="ECO:0007669"/>
    <property type="project" value="InterPro"/>
</dbReference>
<dbReference type="InterPro" id="IPR026591">
    <property type="entry name" value="Sirtuin_cat_small_dom_sf"/>
</dbReference>
<feature type="domain" description="Deacetylase sirtuin-type" evidence="5">
    <location>
        <begin position="1"/>
        <end position="276"/>
    </location>
</feature>
<dbReference type="InterPro" id="IPR026590">
    <property type="entry name" value="Ssirtuin_cat_dom"/>
</dbReference>
<name>A0A9W4UCI2_9PLEO</name>
<evidence type="ECO:0000313" key="7">
    <source>
        <dbReference type="Proteomes" id="UP001152607"/>
    </source>
</evidence>
<dbReference type="GO" id="GO:0017136">
    <property type="term" value="F:histone deacetylase activity, NAD-dependent"/>
    <property type="evidence" value="ECO:0007669"/>
    <property type="project" value="TreeGrafter"/>
</dbReference>
<sequence>MDAADTADQPAWSSFSNFLQASARVLCLVGAGLSAPSGLATWRGANGLWNDINLRELASPQKFREDPVTVWRFYGERLLETLAAQPNAAHHALASLARRHAAWLTVNQNVDGLLEQTAHPISMLRSIHGQLRIVRCTACDYKIEITRPHDIPFLQLLSKPGDESRALGLSDLPHCPYCSKLLRPGVVWFGEKLAAGAPDSIDEWISEGPIDLVIAAGTSLQVFPAAEWVYIAQAHGAALAVIDLDDHLPNENLEVDWFFKGNIEVTLPEVVNMMSI</sequence>